<feature type="compositionally biased region" description="Basic and acidic residues" evidence="1">
    <location>
        <begin position="103"/>
        <end position="124"/>
    </location>
</feature>
<feature type="region of interest" description="Disordered" evidence="1">
    <location>
        <begin position="260"/>
        <end position="287"/>
    </location>
</feature>
<comment type="caution">
    <text evidence="3">The sequence shown here is derived from an EMBL/GenBank/DDBJ whole genome shotgun (WGS) entry which is preliminary data.</text>
</comment>
<organism evidence="3 4">
    <name type="scientific">Aureibacter tunicatorum</name>
    <dbReference type="NCBI Taxonomy" id="866807"/>
    <lineage>
        <taxon>Bacteria</taxon>
        <taxon>Pseudomonadati</taxon>
        <taxon>Bacteroidota</taxon>
        <taxon>Cytophagia</taxon>
        <taxon>Cytophagales</taxon>
        <taxon>Persicobacteraceae</taxon>
        <taxon>Aureibacter</taxon>
    </lineage>
</organism>
<evidence type="ECO:0000313" key="3">
    <source>
        <dbReference type="EMBL" id="MDR6242105.1"/>
    </source>
</evidence>
<reference evidence="3" key="1">
    <citation type="submission" date="2023-07" db="EMBL/GenBank/DDBJ databases">
        <title>Genomic Encyclopedia of Type Strains, Phase IV (KMG-IV): sequencing the most valuable type-strain genomes for metagenomic binning, comparative biology and taxonomic classification.</title>
        <authorList>
            <person name="Goeker M."/>
        </authorList>
    </citation>
    <scope>NUCLEOTIDE SEQUENCE</scope>
    <source>
        <strain evidence="3">DSM 26174</strain>
    </source>
</reference>
<feature type="non-terminal residue" evidence="3">
    <location>
        <position position="965"/>
    </location>
</feature>
<feature type="compositionally biased region" description="Polar residues" evidence="1">
    <location>
        <begin position="205"/>
        <end position="227"/>
    </location>
</feature>
<feature type="compositionally biased region" description="Basic and acidic residues" evidence="1">
    <location>
        <begin position="159"/>
        <end position="170"/>
    </location>
</feature>
<feature type="compositionally biased region" description="Basic and acidic residues" evidence="1">
    <location>
        <begin position="359"/>
        <end position="405"/>
    </location>
</feature>
<keyword evidence="2" id="KW-0812">Transmembrane</keyword>
<name>A0AAE3XTD9_9BACT</name>
<accession>A0AAE3XTD9</accession>
<keyword evidence="4" id="KW-1185">Reference proteome</keyword>
<feature type="region of interest" description="Disordered" evidence="1">
    <location>
        <begin position="1"/>
        <end position="233"/>
    </location>
</feature>
<evidence type="ECO:0000313" key="4">
    <source>
        <dbReference type="Proteomes" id="UP001185092"/>
    </source>
</evidence>
<dbReference type="Proteomes" id="UP001185092">
    <property type="component" value="Unassembled WGS sequence"/>
</dbReference>
<sequence length="965" mass="104760">MEQEESEARDIESQESSLAKVPESVEQSNAKTGENAESRSKTKEEQEAEAVKNKVKALEEAAKKGENTEAEEKPQPEAVEMDKSGTDGYANSLMQQPPMSFIEEVRKAPETANELHAKESKEAQESLPEIKTPTGIEAKEKPVIKKPELPQSQTLDLEQDSKEEKTHMDEPEVGSTRNVSMPSKPKAAATDDPEYASRMKDAISSIPNRLPSVNTDPGPTPQVSLTGASDPAQQDKFVEQAEGLIAEERNKAMAAAQADFGENDIAPTPDETMLKASQGISEPQLAKASELQLQEVSLPEVNQAFDRQAHEKLQADLQEQKDRQAEAQEELQSRTDQERQKFDKKLDDKITQAAAKQSKAKEKAEADTKAYREEWEAENQARMEEYDQQVEQRTRENQEMIDREVNSTQDKAQGKMNKARADADKKVKEANNKAQTATKEAQEDKSWWDQAVEFVESVFDSLKKALNSIFEGLRTAVKAIMKAVKEAVVSLIEAARVLVVNLIKAFGEILKSMVNTLLAAFPAIAQRFCDLIDQAVEIAEKAVNKIAAGLKAAASFLIDVLAKAIDTYLAAYQAIFNFLLEAVEFIAVGMLRILEKITNLVLAAQMSPDFFLGQMSEELLGSNIMVPLPNEIVMAKGGKTGIEQASIEASELTKDQKLLEKSPYDSEDFKVDPVVQNLELSPELMAQLQASGDGVIEFDSGKNNSLEEVKSEVSANAKEDPSKKVDLRTDSDQAVAYSENNIAYSKKDVARLQSQGMVGPFNSPGERSSHLVGQITSGVKKLWDEKWPIIVAAIVGGILGLILANILTGGAIMAALPLIIQIVGAAFAAKGIYDLLGHFKEYLSSSWVGQIAKGGKHLARALAALAIEAVFALMFGGKAAFKAIKSGAKSIAKNGVKASVKSGAKLAKNAVKNSVKSTAKAGKELGQVALAGAKTGFRNTIKGGKFLLKGIQKGAVKGAKSFKQL</sequence>
<dbReference type="AlphaFoldDB" id="A0AAE3XTD9"/>
<feature type="compositionally biased region" description="Basic and acidic residues" evidence="1">
    <location>
        <begin position="137"/>
        <end position="148"/>
    </location>
</feature>
<dbReference type="EMBL" id="JAVDQD010000022">
    <property type="protein sequence ID" value="MDR6242105.1"/>
    <property type="molecule type" value="Genomic_DNA"/>
</dbReference>
<feature type="region of interest" description="Disordered" evidence="1">
    <location>
        <begin position="707"/>
        <end position="727"/>
    </location>
</feature>
<feature type="compositionally biased region" description="Basic and acidic residues" evidence="1">
    <location>
        <begin position="307"/>
        <end position="350"/>
    </location>
</feature>
<evidence type="ECO:0000256" key="1">
    <source>
        <dbReference type="SAM" id="MobiDB-lite"/>
    </source>
</evidence>
<feature type="transmembrane region" description="Helical" evidence="2">
    <location>
        <begin position="861"/>
        <end position="881"/>
    </location>
</feature>
<proteinExistence type="predicted"/>
<feature type="transmembrane region" description="Helical" evidence="2">
    <location>
        <begin position="787"/>
        <end position="807"/>
    </location>
</feature>
<feature type="region of interest" description="Disordered" evidence="1">
    <location>
        <begin position="302"/>
        <end position="442"/>
    </location>
</feature>
<keyword evidence="2" id="KW-0472">Membrane</keyword>
<feature type="compositionally biased region" description="Basic and acidic residues" evidence="1">
    <location>
        <begin position="419"/>
        <end position="431"/>
    </location>
</feature>
<keyword evidence="2" id="KW-1133">Transmembrane helix</keyword>
<feature type="transmembrane region" description="Helical" evidence="2">
    <location>
        <begin position="814"/>
        <end position="833"/>
    </location>
</feature>
<protein>
    <submittedName>
        <fullName evidence="3">Uncharacterized protein</fullName>
    </submittedName>
</protein>
<evidence type="ECO:0000256" key="2">
    <source>
        <dbReference type="SAM" id="Phobius"/>
    </source>
</evidence>
<feature type="compositionally biased region" description="Basic and acidic residues" evidence="1">
    <location>
        <begin position="34"/>
        <end position="85"/>
    </location>
</feature>
<feature type="compositionally biased region" description="Basic and acidic residues" evidence="1">
    <location>
        <begin position="1"/>
        <end position="12"/>
    </location>
</feature>
<gene>
    <name evidence="3" type="ORF">HNQ88_005202</name>
</gene>